<gene>
    <name evidence="1" type="ORF">KBTEX_01660</name>
</gene>
<reference evidence="1" key="1">
    <citation type="submission" date="2019-06" db="EMBL/GenBank/DDBJ databases">
        <authorList>
            <person name="Murdoch R.W."/>
            <person name="Fathepure B."/>
        </authorList>
    </citation>
    <scope>NUCLEOTIDE SEQUENCE</scope>
</reference>
<evidence type="ECO:0000313" key="1">
    <source>
        <dbReference type="EMBL" id="QEA05340.1"/>
    </source>
</evidence>
<sequence length="64" mass="7459">MDDDNGHCPPGRGLLRRRGDREHRLAVEVVEHFPVGREMLDERMPRRRDAMLRDRLAGIGRQQG</sequence>
<proteinExistence type="predicted"/>
<protein>
    <submittedName>
        <fullName evidence="1">Uncharacterized protein</fullName>
    </submittedName>
</protein>
<name>A0A5B8R9D0_9ZZZZ</name>
<accession>A0A5B8R9D0</accession>
<organism evidence="1">
    <name type="scientific">uncultured organism</name>
    <dbReference type="NCBI Taxonomy" id="155900"/>
    <lineage>
        <taxon>unclassified sequences</taxon>
        <taxon>environmental samples</taxon>
    </lineage>
</organism>
<dbReference type="AlphaFoldDB" id="A0A5B8R9D0"/>
<dbReference type="EMBL" id="MN079099">
    <property type="protein sequence ID" value="QEA05340.1"/>
    <property type="molecule type" value="Genomic_DNA"/>
</dbReference>